<dbReference type="AlphaFoldDB" id="A0A3G8YDK9"/>
<dbReference type="Proteomes" id="UP000276417">
    <property type="component" value="Chromosome 1"/>
</dbReference>
<keyword evidence="2" id="KW-0812">Transmembrane</keyword>
<evidence type="ECO:0000313" key="4">
    <source>
        <dbReference type="Proteomes" id="UP000276417"/>
    </source>
</evidence>
<protein>
    <submittedName>
        <fullName evidence="3">DUF58 domain-containing protein</fullName>
    </submittedName>
</protein>
<keyword evidence="4" id="KW-1185">Reference proteome</keyword>
<sequence length="359" mass="38999">MTQRPASTAPPRPLSSSLRERVSEWASDDGSADTGQGVTIAPATHFSKGPRVYPTRFGAAFLLTALLTLIGCVNYQLSLGYLVTFLMLGLWVVGAVSASRSLSGLTLSAAPPGSAWAGQDAVFAVRVQNPSKQTRSSLRLRAHRPRSAAICLFDVPSEAETRAEVLIFAPKRGPLLLPRLRLEGRDPLGLWRGVTYPLLSAEALVYPAPEDDAPPLPSSKVGEGSGEKRLSGQEDFAGIRPYLPGDAPRQVAWRQSARLGELQTKLFDAPASFTLRLSYGELRGLNTEERLSRLSAWVLQARQQDTRYRLELPSLKLEEGSGETQARRALSALALYRAAENAPDQPPAAAHQSRGRKRR</sequence>
<dbReference type="OrthoDB" id="9778037at2"/>
<feature type="region of interest" description="Disordered" evidence="1">
    <location>
        <begin position="209"/>
        <end position="230"/>
    </location>
</feature>
<dbReference type="RefSeq" id="WP_124870687.1">
    <property type="nucleotide sequence ID" value="NZ_CP034183.1"/>
</dbReference>
<evidence type="ECO:0000313" key="3">
    <source>
        <dbReference type="EMBL" id="AZI43003.1"/>
    </source>
</evidence>
<feature type="transmembrane region" description="Helical" evidence="2">
    <location>
        <begin position="57"/>
        <end position="76"/>
    </location>
</feature>
<feature type="region of interest" description="Disordered" evidence="1">
    <location>
        <begin position="338"/>
        <end position="359"/>
    </location>
</feature>
<keyword evidence="2" id="KW-0472">Membrane</keyword>
<evidence type="ECO:0000256" key="2">
    <source>
        <dbReference type="SAM" id="Phobius"/>
    </source>
</evidence>
<gene>
    <name evidence="3" type="ORF">EHF33_09835</name>
</gene>
<proteinExistence type="predicted"/>
<accession>A0A3G8YDK9</accession>
<feature type="region of interest" description="Disordered" evidence="1">
    <location>
        <begin position="1"/>
        <end position="36"/>
    </location>
</feature>
<dbReference type="KEGG" id="dph:EHF33_09835"/>
<name>A0A3G8YDK9_9DEIO</name>
<evidence type="ECO:0000256" key="1">
    <source>
        <dbReference type="SAM" id="MobiDB-lite"/>
    </source>
</evidence>
<dbReference type="EMBL" id="CP034183">
    <property type="protein sequence ID" value="AZI43003.1"/>
    <property type="molecule type" value="Genomic_DNA"/>
</dbReference>
<reference evidence="3 4" key="1">
    <citation type="submission" date="2018-11" db="EMBL/GenBank/DDBJ databases">
        <title>Deinococcus shelandsis sp. nov., isolated from South Shetland Islands soil of Antarctica.</title>
        <authorList>
            <person name="Tian J."/>
        </authorList>
    </citation>
    <scope>NUCLEOTIDE SEQUENCE [LARGE SCALE GENOMIC DNA]</scope>
    <source>
        <strain evidence="3 4">S14-83T</strain>
    </source>
</reference>
<organism evidence="3 4">
    <name type="scientific">Deinococcus psychrotolerans</name>
    <dbReference type="NCBI Taxonomy" id="2489213"/>
    <lineage>
        <taxon>Bacteria</taxon>
        <taxon>Thermotogati</taxon>
        <taxon>Deinococcota</taxon>
        <taxon>Deinococci</taxon>
        <taxon>Deinococcales</taxon>
        <taxon>Deinococcaceae</taxon>
        <taxon>Deinococcus</taxon>
    </lineage>
</organism>
<feature type="transmembrane region" description="Helical" evidence="2">
    <location>
        <begin position="82"/>
        <end position="99"/>
    </location>
</feature>
<dbReference type="PANTHER" id="PTHR34351">
    <property type="entry name" value="SLR1927 PROTEIN-RELATED"/>
    <property type="match status" value="1"/>
</dbReference>
<dbReference type="PANTHER" id="PTHR34351:SF1">
    <property type="entry name" value="SLR1927 PROTEIN"/>
    <property type="match status" value="1"/>
</dbReference>
<keyword evidence="2" id="KW-1133">Transmembrane helix</keyword>